<evidence type="ECO:0000256" key="2">
    <source>
        <dbReference type="SAM" id="MobiDB-lite"/>
    </source>
</evidence>
<name>A0ABR7Y0Q1_9SPHI</name>
<feature type="domain" description="Organic solvent tolerance-like N-terminal" evidence="3">
    <location>
        <begin position="32"/>
        <end position="165"/>
    </location>
</feature>
<evidence type="ECO:0000259" key="3">
    <source>
        <dbReference type="Pfam" id="PF13100"/>
    </source>
</evidence>
<dbReference type="Pfam" id="PF13100">
    <property type="entry name" value="OstA_2"/>
    <property type="match status" value="1"/>
</dbReference>
<dbReference type="PANTHER" id="PTHR36504:SF1">
    <property type="entry name" value="LIPOPOLYSACCHARIDE EXPORT SYSTEM PROTEIN LPTA"/>
    <property type="match status" value="1"/>
</dbReference>
<comment type="caution">
    <text evidence="4">The sequence shown here is derived from an EMBL/GenBank/DDBJ whole genome shotgun (WGS) entry which is preliminary data.</text>
</comment>
<reference evidence="4 5" key="1">
    <citation type="submission" date="2020-08" db="EMBL/GenBank/DDBJ databases">
        <title>Sphingobacterium sp. DN00404 isolated from aquaculture water.</title>
        <authorList>
            <person name="Zhang M."/>
        </authorList>
    </citation>
    <scope>NUCLEOTIDE SEQUENCE [LARGE SCALE GENOMIC DNA]</scope>
    <source>
        <strain evidence="4 5">KCTC 32294</strain>
    </source>
</reference>
<dbReference type="Gene3D" id="2.60.450.10">
    <property type="entry name" value="Lipopolysaccharide (LPS) transport protein A like domain"/>
    <property type="match status" value="2"/>
</dbReference>
<protein>
    <recommendedName>
        <fullName evidence="3">Organic solvent tolerance-like N-terminal domain-containing protein</fullName>
    </recommendedName>
</protein>
<keyword evidence="5" id="KW-1185">Reference proteome</keyword>
<feature type="region of interest" description="Disordered" evidence="2">
    <location>
        <begin position="382"/>
        <end position="405"/>
    </location>
</feature>
<feature type="region of interest" description="Disordered" evidence="2">
    <location>
        <begin position="710"/>
        <end position="836"/>
    </location>
</feature>
<feature type="compositionally biased region" description="Acidic residues" evidence="2">
    <location>
        <begin position="751"/>
        <end position="763"/>
    </location>
</feature>
<dbReference type="PANTHER" id="PTHR36504">
    <property type="entry name" value="LIPOPOLYSACCHARIDE EXPORT SYSTEM PROTEIN LPTA"/>
    <property type="match status" value="1"/>
</dbReference>
<feature type="compositionally biased region" description="Polar residues" evidence="2">
    <location>
        <begin position="765"/>
        <end position="780"/>
    </location>
</feature>
<feature type="compositionally biased region" description="Acidic residues" evidence="2">
    <location>
        <begin position="382"/>
        <end position="403"/>
    </location>
</feature>
<accession>A0ABR7Y0Q1</accession>
<gene>
    <name evidence="4" type="ORF">H8B17_04715</name>
</gene>
<dbReference type="EMBL" id="JACNYK010000001">
    <property type="protein sequence ID" value="MBD1424879.1"/>
    <property type="molecule type" value="Genomic_DNA"/>
</dbReference>
<evidence type="ECO:0000313" key="5">
    <source>
        <dbReference type="Proteomes" id="UP000606494"/>
    </source>
</evidence>
<feature type="compositionally biased region" description="Basic and acidic residues" evidence="2">
    <location>
        <begin position="782"/>
        <end position="793"/>
    </location>
</feature>
<dbReference type="InterPro" id="IPR005653">
    <property type="entry name" value="OstA-like_N"/>
</dbReference>
<proteinExistence type="predicted"/>
<dbReference type="InterPro" id="IPR052037">
    <property type="entry name" value="LPS_export_LptA"/>
</dbReference>
<evidence type="ECO:0000313" key="4">
    <source>
        <dbReference type="EMBL" id="MBD1424879.1"/>
    </source>
</evidence>
<feature type="compositionally biased region" description="Basic and acidic residues" evidence="2">
    <location>
        <begin position="817"/>
        <end position="836"/>
    </location>
</feature>
<evidence type="ECO:0000256" key="1">
    <source>
        <dbReference type="ARBA" id="ARBA00022729"/>
    </source>
</evidence>
<keyword evidence="1" id="KW-0732">Signal</keyword>
<feature type="compositionally biased region" description="Basic and acidic residues" evidence="2">
    <location>
        <begin position="713"/>
        <end position="734"/>
    </location>
</feature>
<dbReference type="RefSeq" id="WP_190307978.1">
    <property type="nucleotide sequence ID" value="NZ_JBHUOU010000010.1"/>
</dbReference>
<sequence>MWLTSVFAQEELRLISSRYSTVIDQQGFSSIQPVYAHKGNTLSADSGIIYEDEVGRQFFEAFGNVVITQPSGTIIYSDRLHYDASPQIATLTNNVRMVDANSVLTTNHLIYKMRDKIGNYTGGGRIISKGDTITSRNAYYFENTQDAYFRNKVVVRTPDVKIYTDTMRYNSDLRMTYFFGPTNIKGNSGENLYTEKGNYNTEKGIANFNKNNLYTEGTRFLKGDSLYYDRATGVGKAYRNVVFVDTLDKFYAYGGYGLYDQADESITMTDKPLITMVVENDSTSSAPADSSVMVPVDSVKIDLTEAKKDTVTQEEIIQIEEEDVAADKEIITAADSTQMTLPRDTAKVDSVYMTADTLYSRMIMLRDYQALDFKLDRSGGEIETDEDIDYGDEDDYGSEDSGIETDNLTQLSDSVKTAIDSVSTDSIPIDSASINRMKTDSVETVVAQKVEEKLAIAKPADTKKVTPVDSTKKAAIKETARADIARSMAQDSILRLQATMPEEATADSLINQAISVAQTPDTTFKDTTNQAYLDTARTRIVKAYYNVRMFKSDLQAVADSVYYGMADSMFRFMGRPMIWAEGSQISSDTIYMQIQNQRMDNALLINNAFMVNAVLDTVKFNQLKGRKITAFFANNSIDRMYVDGNAENLSFATNDKTHRITEMFHDRGARIKIKMEGKKIIDYITIRKVDQKLYPFKQVTQENEVLPGFVWRPQDRPKSKEDMMNRKREVEKPEAPAGGPQDESPLGTPDDITELDELTETSEEPATQQETAENPPVLNNETDERPTDPKQPNENETEVEPAPQEGEAPITTEEEVEKAAAKKEEAVEKENVPDPE</sequence>
<dbReference type="Proteomes" id="UP000606494">
    <property type="component" value="Unassembled WGS sequence"/>
</dbReference>
<organism evidence="4 5">
    <name type="scientific">Sphingobacterium arenae</name>
    <dbReference type="NCBI Taxonomy" id="1280598"/>
    <lineage>
        <taxon>Bacteria</taxon>
        <taxon>Pseudomonadati</taxon>
        <taxon>Bacteroidota</taxon>
        <taxon>Sphingobacteriia</taxon>
        <taxon>Sphingobacteriales</taxon>
        <taxon>Sphingobacteriaceae</taxon>
        <taxon>Sphingobacterium</taxon>
    </lineage>
</organism>